<evidence type="ECO:0000313" key="2">
    <source>
        <dbReference type="EMBL" id="PNR26836.1"/>
    </source>
</evidence>
<dbReference type="InParanoid" id="A0A2K1IC46"/>
<dbReference type="EMBL" id="ABEU02000026">
    <property type="protein sequence ID" value="PNR26836.1"/>
    <property type="molecule type" value="Genomic_DNA"/>
</dbReference>
<feature type="region of interest" description="Disordered" evidence="1">
    <location>
        <begin position="55"/>
        <end position="77"/>
    </location>
</feature>
<reference evidence="2 4" key="2">
    <citation type="journal article" date="2018" name="Plant J.">
        <title>The Physcomitrella patens chromosome-scale assembly reveals moss genome structure and evolution.</title>
        <authorList>
            <person name="Lang D."/>
            <person name="Ullrich K.K."/>
            <person name="Murat F."/>
            <person name="Fuchs J."/>
            <person name="Jenkins J."/>
            <person name="Haas F.B."/>
            <person name="Piednoel M."/>
            <person name="Gundlach H."/>
            <person name="Van Bel M."/>
            <person name="Meyberg R."/>
            <person name="Vives C."/>
            <person name="Morata J."/>
            <person name="Symeonidi A."/>
            <person name="Hiss M."/>
            <person name="Muchero W."/>
            <person name="Kamisugi Y."/>
            <person name="Saleh O."/>
            <person name="Blanc G."/>
            <person name="Decker E.L."/>
            <person name="van Gessel N."/>
            <person name="Grimwood J."/>
            <person name="Hayes R.D."/>
            <person name="Graham S.W."/>
            <person name="Gunter L.E."/>
            <person name="McDaniel S.F."/>
            <person name="Hoernstein S.N.W."/>
            <person name="Larsson A."/>
            <person name="Li F.W."/>
            <person name="Perroud P.F."/>
            <person name="Phillips J."/>
            <person name="Ranjan P."/>
            <person name="Rokshar D.S."/>
            <person name="Rothfels C.J."/>
            <person name="Schneider L."/>
            <person name="Shu S."/>
            <person name="Stevenson D.W."/>
            <person name="Thummler F."/>
            <person name="Tillich M."/>
            <person name="Villarreal Aguilar J.C."/>
            <person name="Widiez T."/>
            <person name="Wong G.K."/>
            <person name="Wymore A."/>
            <person name="Zhang Y."/>
            <person name="Zimmer A.D."/>
            <person name="Quatrano R.S."/>
            <person name="Mayer K.F.X."/>
            <person name="Goodstein D."/>
            <person name="Casacuberta J.M."/>
            <person name="Vandepoele K."/>
            <person name="Reski R."/>
            <person name="Cuming A.C."/>
            <person name="Tuskan G.A."/>
            <person name="Maumus F."/>
            <person name="Salse J."/>
            <person name="Schmutz J."/>
            <person name="Rensing S.A."/>
        </authorList>
    </citation>
    <scope>NUCLEOTIDE SEQUENCE [LARGE SCALE GENOMIC DNA]</scope>
    <source>
        <strain evidence="3 4">cv. Gransden 2004</strain>
    </source>
</reference>
<evidence type="ECO:0000313" key="4">
    <source>
        <dbReference type="Proteomes" id="UP000006727"/>
    </source>
</evidence>
<organism evidence="2">
    <name type="scientific">Physcomitrium patens</name>
    <name type="common">Spreading-leaved earth moss</name>
    <name type="synonym">Physcomitrella patens</name>
    <dbReference type="NCBI Taxonomy" id="3218"/>
    <lineage>
        <taxon>Eukaryota</taxon>
        <taxon>Viridiplantae</taxon>
        <taxon>Streptophyta</taxon>
        <taxon>Embryophyta</taxon>
        <taxon>Bryophyta</taxon>
        <taxon>Bryophytina</taxon>
        <taxon>Bryopsida</taxon>
        <taxon>Funariidae</taxon>
        <taxon>Funariales</taxon>
        <taxon>Funariaceae</taxon>
        <taxon>Physcomitrium</taxon>
    </lineage>
</organism>
<accession>A0A2K1IC46</accession>
<reference evidence="2 4" key="1">
    <citation type="journal article" date="2008" name="Science">
        <title>The Physcomitrella genome reveals evolutionary insights into the conquest of land by plants.</title>
        <authorList>
            <person name="Rensing S."/>
            <person name="Lang D."/>
            <person name="Zimmer A."/>
            <person name="Terry A."/>
            <person name="Salamov A."/>
            <person name="Shapiro H."/>
            <person name="Nishiyama T."/>
            <person name="Perroud P.-F."/>
            <person name="Lindquist E."/>
            <person name="Kamisugi Y."/>
            <person name="Tanahashi T."/>
            <person name="Sakakibara K."/>
            <person name="Fujita T."/>
            <person name="Oishi K."/>
            <person name="Shin-I T."/>
            <person name="Kuroki Y."/>
            <person name="Toyoda A."/>
            <person name="Suzuki Y."/>
            <person name="Hashimoto A."/>
            <person name="Yamaguchi K."/>
            <person name="Sugano A."/>
            <person name="Kohara Y."/>
            <person name="Fujiyama A."/>
            <person name="Anterola A."/>
            <person name="Aoki S."/>
            <person name="Ashton N."/>
            <person name="Barbazuk W.B."/>
            <person name="Barker E."/>
            <person name="Bennetzen J."/>
            <person name="Bezanilla M."/>
            <person name="Blankenship R."/>
            <person name="Cho S.H."/>
            <person name="Dutcher S."/>
            <person name="Estelle M."/>
            <person name="Fawcett J.A."/>
            <person name="Gundlach H."/>
            <person name="Hanada K."/>
            <person name="Heyl A."/>
            <person name="Hicks K.A."/>
            <person name="Hugh J."/>
            <person name="Lohr M."/>
            <person name="Mayer K."/>
            <person name="Melkozernov A."/>
            <person name="Murata T."/>
            <person name="Nelson D."/>
            <person name="Pils B."/>
            <person name="Prigge M."/>
            <person name="Reiss B."/>
            <person name="Renner T."/>
            <person name="Rombauts S."/>
            <person name="Rushton P."/>
            <person name="Sanderfoot A."/>
            <person name="Schween G."/>
            <person name="Shiu S.-H."/>
            <person name="Stueber K."/>
            <person name="Theodoulou F.L."/>
            <person name="Tu H."/>
            <person name="Van de Peer Y."/>
            <person name="Verrier P.J."/>
            <person name="Waters E."/>
            <person name="Wood A."/>
            <person name="Yang L."/>
            <person name="Cove D."/>
            <person name="Cuming A."/>
            <person name="Hasebe M."/>
            <person name="Lucas S."/>
            <person name="Mishler D.B."/>
            <person name="Reski R."/>
            <person name="Grigoriev I."/>
            <person name="Quatrano R.S."/>
            <person name="Boore J.L."/>
        </authorList>
    </citation>
    <scope>NUCLEOTIDE SEQUENCE [LARGE SCALE GENOMIC DNA]</scope>
    <source>
        <strain evidence="3 4">cv. Gransden 2004</strain>
    </source>
</reference>
<feature type="compositionally biased region" description="Basic and acidic residues" evidence="1">
    <location>
        <begin position="9"/>
        <end position="18"/>
    </location>
</feature>
<gene>
    <name evidence="2" type="ORF">PHYPA_030317</name>
</gene>
<proteinExistence type="predicted"/>
<dbReference type="EnsemblPlants" id="Pp3c26_6549V3.1">
    <property type="protein sequence ID" value="PAC:32918425.CDS.1"/>
    <property type="gene ID" value="Pp3c26_6549"/>
</dbReference>
<keyword evidence="4" id="KW-1185">Reference proteome</keyword>
<reference evidence="3" key="3">
    <citation type="submission" date="2020-12" db="UniProtKB">
        <authorList>
            <consortium name="EnsemblPlants"/>
        </authorList>
    </citation>
    <scope>IDENTIFICATION</scope>
</reference>
<evidence type="ECO:0000256" key="1">
    <source>
        <dbReference type="SAM" id="MobiDB-lite"/>
    </source>
</evidence>
<sequence>MQQIRPPVRRGDDSEVKHCSRRVQARIERSRAGRDVGLGAGESVSGFEARQMRGLFSQPCGGNHRKSVENQQHSYRE</sequence>
<dbReference type="Proteomes" id="UP000006727">
    <property type="component" value="Chromosome 26"/>
</dbReference>
<evidence type="ECO:0000313" key="3">
    <source>
        <dbReference type="EnsemblPlants" id="PAC:32918425.CDS.1"/>
    </source>
</evidence>
<dbReference type="AlphaFoldDB" id="A0A2K1IC46"/>
<feature type="region of interest" description="Disordered" evidence="1">
    <location>
        <begin position="1"/>
        <end position="22"/>
    </location>
</feature>
<protein>
    <submittedName>
        <fullName evidence="2 3">Uncharacterized protein</fullName>
    </submittedName>
</protein>
<name>A0A2K1IC46_PHYPA</name>
<dbReference type="Gramene" id="Pp3c26_6549V3.1">
    <property type="protein sequence ID" value="PAC:32918425.CDS.1"/>
    <property type="gene ID" value="Pp3c26_6549"/>
</dbReference>